<name>A0A0L8V2U1_9BACT</name>
<evidence type="ECO:0000313" key="2">
    <source>
        <dbReference type="Proteomes" id="UP000036958"/>
    </source>
</evidence>
<proteinExistence type="predicted"/>
<sequence length="40" mass="4647">MQLEPAPPDKKSGPITEPDFKTELTGFNYLPWKWELSKAR</sequence>
<organism evidence="1 2">
    <name type="scientific">Sunxiuqinia dokdonensis</name>
    <dbReference type="NCBI Taxonomy" id="1409788"/>
    <lineage>
        <taxon>Bacteria</taxon>
        <taxon>Pseudomonadati</taxon>
        <taxon>Bacteroidota</taxon>
        <taxon>Bacteroidia</taxon>
        <taxon>Marinilabiliales</taxon>
        <taxon>Prolixibacteraceae</taxon>
        <taxon>Sunxiuqinia</taxon>
    </lineage>
</organism>
<dbReference type="Proteomes" id="UP000036958">
    <property type="component" value="Unassembled WGS sequence"/>
</dbReference>
<evidence type="ECO:0000313" key="1">
    <source>
        <dbReference type="EMBL" id="KOH42547.1"/>
    </source>
</evidence>
<protein>
    <submittedName>
        <fullName evidence="1">Uncharacterized protein</fullName>
    </submittedName>
</protein>
<reference evidence="2" key="1">
    <citation type="submission" date="2015-07" db="EMBL/GenBank/DDBJ databases">
        <title>Genome sequencing of Sunxiuqinia dokdonensis strain SK.</title>
        <authorList>
            <person name="Ahn S."/>
            <person name="Kim B.-C."/>
        </authorList>
    </citation>
    <scope>NUCLEOTIDE SEQUENCE [LARGE SCALE GENOMIC DNA]</scope>
    <source>
        <strain evidence="2">SK</strain>
    </source>
</reference>
<keyword evidence="2" id="KW-1185">Reference proteome</keyword>
<comment type="caution">
    <text evidence="1">The sequence shown here is derived from an EMBL/GenBank/DDBJ whole genome shotgun (WGS) entry which is preliminary data.</text>
</comment>
<accession>A0A0L8V2U1</accession>
<dbReference type="STRING" id="1409788.NC99_46350"/>
<dbReference type="AlphaFoldDB" id="A0A0L8V2U1"/>
<dbReference type="EMBL" id="LGIA01000224">
    <property type="protein sequence ID" value="KOH42547.1"/>
    <property type="molecule type" value="Genomic_DNA"/>
</dbReference>
<gene>
    <name evidence="1" type="ORF">NC99_46350</name>
</gene>